<dbReference type="KEGG" id="ppn:Palpr_0664"/>
<evidence type="ECO:0000259" key="1">
    <source>
        <dbReference type="PROSITE" id="PS50853"/>
    </source>
</evidence>
<dbReference type="InterPro" id="IPR036116">
    <property type="entry name" value="FN3_sf"/>
</dbReference>
<dbReference type="AlphaFoldDB" id="E4T276"/>
<evidence type="ECO:0000313" key="3">
    <source>
        <dbReference type="Proteomes" id="UP000008718"/>
    </source>
</evidence>
<dbReference type="HOGENOM" id="CLU_1319885_0_0_10"/>
<dbReference type="OrthoDB" id="1491402at2"/>
<reference evidence="2 3" key="2">
    <citation type="journal article" date="2011" name="Stand. Genomic Sci.">
        <title>Complete genome sequence of Paludibacter propionicigenes type strain (WB4).</title>
        <authorList>
            <person name="Gronow S."/>
            <person name="Munk C."/>
            <person name="Lapidus A."/>
            <person name="Nolan M."/>
            <person name="Lucas S."/>
            <person name="Hammon N."/>
            <person name="Deshpande S."/>
            <person name="Cheng J.F."/>
            <person name="Tapia R."/>
            <person name="Han C."/>
            <person name="Goodwin L."/>
            <person name="Pitluck S."/>
            <person name="Liolios K."/>
            <person name="Ivanova N."/>
            <person name="Mavromatis K."/>
            <person name="Mikhailova N."/>
            <person name="Pati A."/>
            <person name="Chen A."/>
            <person name="Palaniappan K."/>
            <person name="Land M."/>
            <person name="Hauser L."/>
            <person name="Chang Y.J."/>
            <person name="Jeffries C.D."/>
            <person name="Brambilla E."/>
            <person name="Rohde M."/>
            <person name="Goker M."/>
            <person name="Detter J.C."/>
            <person name="Woyke T."/>
            <person name="Bristow J."/>
            <person name="Eisen J.A."/>
            <person name="Markowitz V."/>
            <person name="Hugenholtz P."/>
            <person name="Kyrpides N.C."/>
            <person name="Klenk H.P."/>
        </authorList>
    </citation>
    <scope>NUCLEOTIDE SEQUENCE [LARGE SCALE GENOMIC DNA]</scope>
    <source>
        <strain evidence="3">DSM 17365 / JCM 13257 / WB4</strain>
    </source>
</reference>
<dbReference type="SUPFAM" id="SSF49265">
    <property type="entry name" value="Fibronectin type III"/>
    <property type="match status" value="1"/>
</dbReference>
<gene>
    <name evidence="2" type="ordered locus">Palpr_0664</name>
</gene>
<dbReference type="Proteomes" id="UP000008718">
    <property type="component" value="Chromosome"/>
</dbReference>
<dbReference type="RefSeq" id="WP_013444189.1">
    <property type="nucleotide sequence ID" value="NC_014734.1"/>
</dbReference>
<feature type="domain" description="Fibronectin type-III" evidence="1">
    <location>
        <begin position="120"/>
        <end position="208"/>
    </location>
</feature>
<protein>
    <recommendedName>
        <fullName evidence="1">Fibronectin type-III domain-containing protein</fullName>
    </recommendedName>
</protein>
<dbReference type="InterPro" id="IPR003961">
    <property type="entry name" value="FN3_dom"/>
</dbReference>
<name>E4T276_PALPW</name>
<reference key="1">
    <citation type="submission" date="2010-11" db="EMBL/GenBank/DDBJ databases">
        <title>The complete genome of Paludibacter propionicigenes DSM 17365.</title>
        <authorList>
            <consortium name="US DOE Joint Genome Institute (JGI-PGF)"/>
            <person name="Lucas S."/>
            <person name="Copeland A."/>
            <person name="Lapidus A."/>
            <person name="Bruce D."/>
            <person name="Goodwin L."/>
            <person name="Pitluck S."/>
            <person name="Kyrpides N."/>
            <person name="Mavromatis K."/>
            <person name="Ivanova N."/>
            <person name="Munk A.C."/>
            <person name="Brettin T."/>
            <person name="Detter J.C."/>
            <person name="Han C."/>
            <person name="Tapia R."/>
            <person name="Land M."/>
            <person name="Hauser L."/>
            <person name="Markowitz V."/>
            <person name="Cheng J.-F."/>
            <person name="Hugenholtz P."/>
            <person name="Woyke T."/>
            <person name="Wu D."/>
            <person name="Gronow S."/>
            <person name="Wellnitz S."/>
            <person name="Brambilla E."/>
            <person name="Klenk H.-P."/>
            <person name="Eisen J.A."/>
        </authorList>
    </citation>
    <scope>NUCLEOTIDE SEQUENCE</scope>
    <source>
        <strain>WB4</strain>
    </source>
</reference>
<sequence>MAKAKVIVDFSANRYSDLELKNTAETIGENLLHTPQFQGMTEIANNIRIQAADFGTWLIQMRDGNKQVTLSKNQSRALLEGLLSTAAVKVQDISNGDEKLILDAGFEVKRKPAPVGLLERPANVVANPGPRRGSLEISWDVVPNARLYELEIIESPVTDKSVRQRLSTTKHKMIIDDLIRGQAYSIAVAGAGSDPGRVWSDAIISYVM</sequence>
<dbReference type="PROSITE" id="PS50853">
    <property type="entry name" value="FN3"/>
    <property type="match status" value="1"/>
</dbReference>
<keyword evidence="3" id="KW-1185">Reference proteome</keyword>
<evidence type="ECO:0000313" key="2">
    <source>
        <dbReference type="EMBL" id="ADQ78820.1"/>
    </source>
</evidence>
<proteinExistence type="predicted"/>
<dbReference type="EMBL" id="CP002345">
    <property type="protein sequence ID" value="ADQ78820.1"/>
    <property type="molecule type" value="Genomic_DNA"/>
</dbReference>
<organism evidence="2 3">
    <name type="scientific">Paludibacter propionicigenes (strain DSM 17365 / JCM 13257 / WB4)</name>
    <dbReference type="NCBI Taxonomy" id="694427"/>
    <lineage>
        <taxon>Bacteria</taxon>
        <taxon>Pseudomonadati</taxon>
        <taxon>Bacteroidota</taxon>
        <taxon>Bacteroidia</taxon>
        <taxon>Bacteroidales</taxon>
        <taxon>Paludibacteraceae</taxon>
        <taxon>Paludibacter</taxon>
    </lineage>
</organism>
<accession>E4T276</accession>